<dbReference type="AlphaFoldDB" id="A0A9D2P0S2"/>
<protein>
    <recommendedName>
        <fullName evidence="6">Histidinol-phosphate aminotransferase</fullName>
        <ecNumber evidence="6">2.6.1.9</ecNumber>
    </recommendedName>
    <alternativeName>
        <fullName evidence="6">Imidazole acetol-phosphate transaminase</fullName>
    </alternativeName>
</protein>
<dbReference type="NCBIfam" id="TIGR01141">
    <property type="entry name" value="hisC"/>
    <property type="match status" value="1"/>
</dbReference>
<proteinExistence type="inferred from homology"/>
<reference evidence="8" key="1">
    <citation type="journal article" date="2021" name="PeerJ">
        <title>Extensive microbial diversity within the chicken gut microbiome revealed by metagenomics and culture.</title>
        <authorList>
            <person name="Gilroy R."/>
            <person name="Ravi A."/>
            <person name="Getino M."/>
            <person name="Pursley I."/>
            <person name="Horton D.L."/>
            <person name="Alikhan N.F."/>
            <person name="Baker D."/>
            <person name="Gharbi K."/>
            <person name="Hall N."/>
            <person name="Watson M."/>
            <person name="Adriaenssens E.M."/>
            <person name="Foster-Nyarko E."/>
            <person name="Jarju S."/>
            <person name="Secka A."/>
            <person name="Antonio M."/>
            <person name="Oren A."/>
            <person name="Chaudhuri R.R."/>
            <person name="La Ragione R."/>
            <person name="Hildebrand F."/>
            <person name="Pallen M.J."/>
        </authorList>
    </citation>
    <scope>NUCLEOTIDE SEQUENCE</scope>
    <source>
        <strain evidence="8">CHK186-1790</strain>
    </source>
</reference>
<dbReference type="HAMAP" id="MF_01023">
    <property type="entry name" value="HisC_aminotrans_2"/>
    <property type="match status" value="1"/>
</dbReference>
<evidence type="ECO:0000313" key="9">
    <source>
        <dbReference type="Proteomes" id="UP000823882"/>
    </source>
</evidence>
<dbReference type="InterPro" id="IPR004839">
    <property type="entry name" value="Aminotransferase_I/II_large"/>
</dbReference>
<evidence type="ECO:0000256" key="1">
    <source>
        <dbReference type="ARBA" id="ARBA00001933"/>
    </source>
</evidence>
<evidence type="ECO:0000256" key="5">
    <source>
        <dbReference type="ARBA" id="ARBA00022898"/>
    </source>
</evidence>
<dbReference type="SUPFAM" id="SSF53383">
    <property type="entry name" value="PLP-dependent transferases"/>
    <property type="match status" value="1"/>
</dbReference>
<keyword evidence="6" id="KW-0368">Histidine biosynthesis</keyword>
<feature type="domain" description="Aminotransferase class I/classII large" evidence="7">
    <location>
        <begin position="25"/>
        <end position="348"/>
    </location>
</feature>
<dbReference type="GO" id="GO:0004400">
    <property type="term" value="F:histidinol-phosphate transaminase activity"/>
    <property type="evidence" value="ECO:0007669"/>
    <property type="project" value="UniProtKB-UniRule"/>
</dbReference>
<dbReference type="InterPro" id="IPR015424">
    <property type="entry name" value="PyrdxlP-dep_Trfase"/>
</dbReference>
<keyword evidence="6" id="KW-0028">Amino-acid biosynthesis</keyword>
<dbReference type="InterPro" id="IPR015422">
    <property type="entry name" value="PyrdxlP-dep_Trfase_small"/>
</dbReference>
<evidence type="ECO:0000256" key="6">
    <source>
        <dbReference type="HAMAP-Rule" id="MF_01023"/>
    </source>
</evidence>
<dbReference type="InterPro" id="IPR005861">
    <property type="entry name" value="HisP_aminotrans"/>
</dbReference>
<organism evidence="8 9">
    <name type="scientific">Candidatus Intestinimonas pullistercoris</name>
    <dbReference type="NCBI Taxonomy" id="2838623"/>
    <lineage>
        <taxon>Bacteria</taxon>
        <taxon>Bacillati</taxon>
        <taxon>Bacillota</taxon>
        <taxon>Clostridia</taxon>
        <taxon>Eubacteriales</taxon>
        <taxon>Intestinimonas</taxon>
    </lineage>
</organism>
<comment type="cofactor">
    <cofactor evidence="1 6">
        <name>pyridoxal 5'-phosphate</name>
        <dbReference type="ChEBI" id="CHEBI:597326"/>
    </cofactor>
</comment>
<dbReference type="InterPro" id="IPR050106">
    <property type="entry name" value="HistidinolP_aminotransfase"/>
</dbReference>
<dbReference type="EMBL" id="DWWJ01000084">
    <property type="protein sequence ID" value="HJC40775.1"/>
    <property type="molecule type" value="Genomic_DNA"/>
</dbReference>
<evidence type="ECO:0000256" key="2">
    <source>
        <dbReference type="ARBA" id="ARBA00011738"/>
    </source>
</evidence>
<evidence type="ECO:0000256" key="4">
    <source>
        <dbReference type="ARBA" id="ARBA00022679"/>
    </source>
</evidence>
<keyword evidence="5 6" id="KW-0663">Pyridoxal phosphate</keyword>
<dbReference type="Gene3D" id="3.90.1150.10">
    <property type="entry name" value="Aspartate Aminotransferase, domain 1"/>
    <property type="match status" value="1"/>
</dbReference>
<dbReference type="Gene3D" id="3.40.640.10">
    <property type="entry name" value="Type I PLP-dependent aspartate aminotransferase-like (Major domain)"/>
    <property type="match status" value="1"/>
</dbReference>
<dbReference type="Proteomes" id="UP000823882">
    <property type="component" value="Unassembled WGS sequence"/>
</dbReference>
<comment type="caution">
    <text evidence="8">The sequence shown here is derived from an EMBL/GenBank/DDBJ whole genome shotgun (WGS) entry which is preliminary data.</text>
</comment>
<dbReference type="InterPro" id="IPR015421">
    <property type="entry name" value="PyrdxlP-dep_Trfase_major"/>
</dbReference>
<dbReference type="PANTHER" id="PTHR43643:SF3">
    <property type="entry name" value="HISTIDINOL-PHOSPHATE AMINOTRANSFERASE"/>
    <property type="match status" value="1"/>
</dbReference>
<evidence type="ECO:0000256" key="3">
    <source>
        <dbReference type="ARBA" id="ARBA00022576"/>
    </source>
</evidence>
<keyword evidence="4 6" id="KW-0808">Transferase</keyword>
<gene>
    <name evidence="6" type="primary">hisC</name>
    <name evidence="8" type="ORF">H9701_04400</name>
</gene>
<dbReference type="PANTHER" id="PTHR43643">
    <property type="entry name" value="HISTIDINOL-PHOSPHATE AMINOTRANSFERASE 2"/>
    <property type="match status" value="1"/>
</dbReference>
<sequence>MKKHWSQRIRDMIPYVPGEQPRDRQFIKLNTNENPYPPSPKALEALRAAAGDSLRLYPDPECTELRAAIAAAHGLSPEQVFPGNGSDEVLAFCFQAFFDPDRPVRFADITYTFYAVYASYFGLTPELVPLAEDFTLPVADLLAPGCGGVVLANPNAPTGLAVKLADIRRILEAHRDQVVLVDEAYIDFGGASADVLVPEYDNLVVVRTLSKGHALAGLRVGYALAQPDLIAALRCVRDSINSYTVDRAAQAAAAASLRDAAYFQERTAQVVRTRQRTALALRDMGFAVTDSQANFLFVRHPQVPAKTLLDGLRERGILVRWFDRPRIRDYLRITVGTDGEMDALTAALKELTEV</sequence>
<dbReference type="CDD" id="cd00609">
    <property type="entry name" value="AAT_like"/>
    <property type="match status" value="1"/>
</dbReference>
<keyword evidence="3 6" id="KW-0032">Aminotransferase</keyword>
<comment type="pathway">
    <text evidence="6">Amino-acid biosynthesis; L-histidine biosynthesis; L-histidine from 5-phospho-alpha-D-ribose 1-diphosphate: step 7/9.</text>
</comment>
<comment type="similarity">
    <text evidence="6">Belongs to the class-II pyridoxal-phosphate-dependent aminotransferase family. Histidinol-phosphate aminotransferase subfamily.</text>
</comment>
<comment type="subunit">
    <text evidence="2 6">Homodimer.</text>
</comment>
<dbReference type="GO" id="GO:0000105">
    <property type="term" value="P:L-histidine biosynthetic process"/>
    <property type="evidence" value="ECO:0007669"/>
    <property type="project" value="UniProtKB-UniRule"/>
</dbReference>
<reference evidence="8" key="2">
    <citation type="submission" date="2021-04" db="EMBL/GenBank/DDBJ databases">
        <authorList>
            <person name="Gilroy R."/>
        </authorList>
    </citation>
    <scope>NUCLEOTIDE SEQUENCE</scope>
    <source>
        <strain evidence="8">CHK186-1790</strain>
    </source>
</reference>
<dbReference type="Pfam" id="PF00155">
    <property type="entry name" value="Aminotran_1_2"/>
    <property type="match status" value="1"/>
</dbReference>
<dbReference type="GO" id="GO:0030170">
    <property type="term" value="F:pyridoxal phosphate binding"/>
    <property type="evidence" value="ECO:0007669"/>
    <property type="project" value="InterPro"/>
</dbReference>
<dbReference type="EC" id="2.6.1.9" evidence="6"/>
<evidence type="ECO:0000313" key="8">
    <source>
        <dbReference type="EMBL" id="HJC40775.1"/>
    </source>
</evidence>
<name>A0A9D2P0S2_9FIRM</name>
<evidence type="ECO:0000259" key="7">
    <source>
        <dbReference type="Pfam" id="PF00155"/>
    </source>
</evidence>
<feature type="modified residue" description="N6-(pyridoxal phosphate)lysine" evidence="6">
    <location>
        <position position="211"/>
    </location>
</feature>
<comment type="catalytic activity">
    <reaction evidence="6">
        <text>L-histidinol phosphate + 2-oxoglutarate = 3-(imidazol-4-yl)-2-oxopropyl phosphate + L-glutamate</text>
        <dbReference type="Rhea" id="RHEA:23744"/>
        <dbReference type="ChEBI" id="CHEBI:16810"/>
        <dbReference type="ChEBI" id="CHEBI:29985"/>
        <dbReference type="ChEBI" id="CHEBI:57766"/>
        <dbReference type="ChEBI" id="CHEBI:57980"/>
        <dbReference type="EC" id="2.6.1.9"/>
    </reaction>
</comment>
<accession>A0A9D2P0S2</accession>